<accession>A0A4R3KLH0</accession>
<sequence length="369" mass="42587">MNSSNQEVNAGVHANIGMDFQKNCAIYLFLESYNDLKDQRYFIIIEHLEDIIFGFLNNEAELSRIQTYQAKKSSSKWATNALLKIIHKITETGQSILDDPHPKAGDFFQDNHFATNNSIEFKCRVNSQSFTCTVNESSVTQRYVDLDQNIKDKLLRGNREVTFTQQSIANLDTIVFKFIDLGRTPKAQREQLEGMFRTVFGNRIEDHKAAYETLYYALAEIERKFNQGGVAKLADNRKRIESTTIEPIIGILTKKKLAFNFWREKGQGIREELNVSLYDSPAFDLHYQNSFDKFKDINESEHKKIFAFVAENKDLLREHTTDRACIIGFLRKFNDEKSSTLSDLQLKAAIAAAFVEVKNTEYEDDTLYQ</sequence>
<dbReference type="OrthoDB" id="982578at2"/>
<evidence type="ECO:0000313" key="1">
    <source>
        <dbReference type="EMBL" id="TCS84761.1"/>
    </source>
</evidence>
<proteinExistence type="predicted"/>
<comment type="caution">
    <text evidence="1">The sequence shown here is derived from an EMBL/GenBank/DDBJ whole genome shotgun (WGS) entry which is preliminary data.</text>
</comment>
<gene>
    <name evidence="1" type="ORF">EDD80_11830</name>
</gene>
<name>A0A4R3KLH0_9SPHI</name>
<protein>
    <recommendedName>
        <fullName evidence="3">CD-NTase associated protein 4-like DNA endonuclease domain-containing protein</fullName>
    </recommendedName>
</protein>
<reference evidence="1 2" key="1">
    <citation type="submission" date="2019-03" db="EMBL/GenBank/DDBJ databases">
        <title>Genomic Encyclopedia of Type Strains, Phase IV (KMG-IV): sequencing the most valuable type-strain genomes for metagenomic binning, comparative biology and taxonomic classification.</title>
        <authorList>
            <person name="Goeker M."/>
        </authorList>
    </citation>
    <scope>NUCLEOTIDE SEQUENCE [LARGE SCALE GENOMIC DNA]</scope>
    <source>
        <strain evidence="1 2">DSM 21100</strain>
    </source>
</reference>
<evidence type="ECO:0008006" key="3">
    <source>
        <dbReference type="Google" id="ProtNLM"/>
    </source>
</evidence>
<dbReference type="EMBL" id="SMAD01000018">
    <property type="protein sequence ID" value="TCS84761.1"/>
    <property type="molecule type" value="Genomic_DNA"/>
</dbReference>
<keyword evidence="2" id="KW-1185">Reference proteome</keyword>
<dbReference type="RefSeq" id="WP_132130662.1">
    <property type="nucleotide sequence ID" value="NZ_CP042432.1"/>
</dbReference>
<dbReference type="Proteomes" id="UP000295807">
    <property type="component" value="Unassembled WGS sequence"/>
</dbReference>
<dbReference type="AlphaFoldDB" id="A0A4R3KLH0"/>
<organism evidence="1 2">
    <name type="scientific">Anseongella ginsenosidimutans</name>
    <dbReference type="NCBI Taxonomy" id="496056"/>
    <lineage>
        <taxon>Bacteria</taxon>
        <taxon>Pseudomonadati</taxon>
        <taxon>Bacteroidota</taxon>
        <taxon>Sphingobacteriia</taxon>
        <taxon>Sphingobacteriales</taxon>
        <taxon>Sphingobacteriaceae</taxon>
        <taxon>Anseongella</taxon>
    </lineage>
</organism>
<evidence type="ECO:0000313" key="2">
    <source>
        <dbReference type="Proteomes" id="UP000295807"/>
    </source>
</evidence>